<dbReference type="AlphaFoldDB" id="A0A512ASP2"/>
<accession>A0A512ASP2</accession>
<keyword evidence="1" id="KW-0732">Signal</keyword>
<feature type="chain" id="PRO_5021790568" description="DUF6268 domain-containing protein" evidence="1">
    <location>
        <begin position="23"/>
        <end position="361"/>
    </location>
</feature>
<organism evidence="3 4">
    <name type="scientific">Adhaeribacter aerolatus</name>
    <dbReference type="NCBI Taxonomy" id="670289"/>
    <lineage>
        <taxon>Bacteria</taxon>
        <taxon>Pseudomonadati</taxon>
        <taxon>Bacteroidota</taxon>
        <taxon>Cytophagia</taxon>
        <taxon>Cytophagales</taxon>
        <taxon>Hymenobacteraceae</taxon>
        <taxon>Adhaeribacter</taxon>
    </lineage>
</organism>
<gene>
    <name evidence="3" type="ORF">AAE02nite_02510</name>
</gene>
<evidence type="ECO:0000313" key="3">
    <source>
        <dbReference type="EMBL" id="GEO02587.1"/>
    </source>
</evidence>
<dbReference type="OrthoDB" id="1112363at2"/>
<proteinExistence type="predicted"/>
<reference evidence="3 4" key="1">
    <citation type="submission" date="2019-07" db="EMBL/GenBank/DDBJ databases">
        <title>Whole genome shotgun sequence of Adhaeribacter aerolatus NBRC 106133.</title>
        <authorList>
            <person name="Hosoyama A."/>
            <person name="Uohara A."/>
            <person name="Ohji S."/>
            <person name="Ichikawa N."/>
        </authorList>
    </citation>
    <scope>NUCLEOTIDE SEQUENCE [LARGE SCALE GENOMIC DNA]</scope>
    <source>
        <strain evidence="3 4">NBRC 106133</strain>
    </source>
</reference>
<dbReference type="InterPro" id="IPR046235">
    <property type="entry name" value="DUF6268"/>
</dbReference>
<feature type="domain" description="DUF6268" evidence="2">
    <location>
        <begin position="140"/>
        <end position="349"/>
    </location>
</feature>
<comment type="caution">
    <text evidence="3">The sequence shown here is derived from an EMBL/GenBank/DDBJ whole genome shotgun (WGS) entry which is preliminary data.</text>
</comment>
<sequence>MKVNNKWLPLVGLLFSHHILLAQVQPDSTNRYPASRQATNAVDEKEFANPSVIGMGKGKGVIVNYEWQPDFGITSTSPQENIGNKQGEVRRNNKFDLKLYAPIFNNPHFKMVAGFNYAFEEFNFEYPLPPEYAFYNNIEDRNLKSISGQLIMLRPINEKNFYVVRAKGELNGDYNSKQVAVSDYLKTTVEFLYGWKVSPAYSYGFGAQLGYALGRRRIYPAFLYNRTFNPKWGIEAILPANADVRYNQSERSLWFAGFSVDGASYNINVRNIGIPELETLELRRSEIRGRVRWEREIYDFLWFGVEAGYRQNLNFNAFEKEANDGFFFAKKEDPVIENKLKGAALFNVEIFLVPPRRFLKQ</sequence>
<dbReference type="RefSeq" id="WP_146894623.1">
    <property type="nucleotide sequence ID" value="NZ_BJYS01000001.1"/>
</dbReference>
<evidence type="ECO:0000256" key="1">
    <source>
        <dbReference type="SAM" id="SignalP"/>
    </source>
</evidence>
<feature type="signal peptide" evidence="1">
    <location>
        <begin position="1"/>
        <end position="22"/>
    </location>
</feature>
<evidence type="ECO:0000259" key="2">
    <source>
        <dbReference type="Pfam" id="PF19783"/>
    </source>
</evidence>
<name>A0A512ASP2_9BACT</name>
<dbReference type="EMBL" id="BJYS01000001">
    <property type="protein sequence ID" value="GEO02587.1"/>
    <property type="molecule type" value="Genomic_DNA"/>
</dbReference>
<dbReference type="Pfam" id="PF19783">
    <property type="entry name" value="DUF6268"/>
    <property type="match status" value="1"/>
</dbReference>
<protein>
    <recommendedName>
        <fullName evidence="2">DUF6268 domain-containing protein</fullName>
    </recommendedName>
</protein>
<keyword evidence="4" id="KW-1185">Reference proteome</keyword>
<evidence type="ECO:0000313" key="4">
    <source>
        <dbReference type="Proteomes" id="UP000321532"/>
    </source>
</evidence>
<dbReference type="Proteomes" id="UP000321532">
    <property type="component" value="Unassembled WGS sequence"/>
</dbReference>